<name>A0A494XDY5_9BURK</name>
<accession>A0A494XDY5</accession>
<dbReference type="PANTHER" id="PTHR33505">
    <property type="entry name" value="ZGC:162634"/>
    <property type="match status" value="1"/>
</dbReference>
<evidence type="ECO:0000313" key="5">
    <source>
        <dbReference type="Proteomes" id="UP000280434"/>
    </source>
</evidence>
<organism evidence="4 5">
    <name type="scientific">Trinickia fusca</name>
    <dbReference type="NCBI Taxonomy" id="2419777"/>
    <lineage>
        <taxon>Bacteria</taxon>
        <taxon>Pseudomonadati</taxon>
        <taxon>Pseudomonadota</taxon>
        <taxon>Betaproteobacteria</taxon>
        <taxon>Burkholderiales</taxon>
        <taxon>Burkholderiaceae</taxon>
        <taxon>Trinickia</taxon>
    </lineage>
</organism>
<dbReference type="AlphaFoldDB" id="A0A494XDY5"/>
<evidence type="ECO:0000256" key="3">
    <source>
        <dbReference type="HAMAP-Rule" id="MF_01187"/>
    </source>
</evidence>
<proteinExistence type="inferred from homology"/>
<sequence length="68" mass="7395">MDARLLEILVCPICKGPLAYDRAKQELVCNADKLAYPIRDGIPVMLVDEARQTVEGTVVEPLDPSGIA</sequence>
<dbReference type="EMBL" id="RBZV01000003">
    <property type="protein sequence ID" value="RKP49007.1"/>
    <property type="molecule type" value="Genomic_DNA"/>
</dbReference>
<reference evidence="4 5" key="1">
    <citation type="submission" date="2018-10" db="EMBL/GenBank/DDBJ databases">
        <title>Paraburkholderia sp. 7MK8-2, isolated from soil.</title>
        <authorList>
            <person name="Gao Z.-H."/>
            <person name="Qiu L.-H."/>
        </authorList>
    </citation>
    <scope>NUCLEOTIDE SEQUENCE [LARGE SCALE GENOMIC DNA]</scope>
    <source>
        <strain evidence="4 5">7MK8-2</strain>
    </source>
</reference>
<comment type="similarity">
    <text evidence="3">Belongs to the UPF0434 family.</text>
</comment>
<comment type="similarity">
    <text evidence="2">In the C-terminal section; belongs to the UPF0434 family.</text>
</comment>
<dbReference type="Gene3D" id="2.20.25.10">
    <property type="match status" value="1"/>
</dbReference>
<gene>
    <name evidence="4" type="ORF">D7S89_09305</name>
</gene>
<dbReference type="RefSeq" id="WP_121277396.1">
    <property type="nucleotide sequence ID" value="NZ_RBZV01000003.1"/>
</dbReference>
<evidence type="ECO:0000313" key="4">
    <source>
        <dbReference type="EMBL" id="RKP49007.1"/>
    </source>
</evidence>
<comment type="caution">
    <text evidence="4">The sequence shown here is derived from an EMBL/GenBank/DDBJ whole genome shotgun (WGS) entry which is preliminary data.</text>
</comment>
<dbReference type="Proteomes" id="UP000280434">
    <property type="component" value="Unassembled WGS sequence"/>
</dbReference>
<evidence type="ECO:0000256" key="1">
    <source>
        <dbReference type="ARBA" id="ARBA00061313"/>
    </source>
</evidence>
<dbReference type="PANTHER" id="PTHR33505:SF4">
    <property type="entry name" value="PROTEIN PREY, MITOCHONDRIAL"/>
    <property type="match status" value="1"/>
</dbReference>
<evidence type="ECO:0000256" key="2">
    <source>
        <dbReference type="ARBA" id="ARBA00061381"/>
    </source>
</evidence>
<comment type="similarity">
    <text evidence="1">In the N-terminal section; belongs to the LpxK family.</text>
</comment>
<dbReference type="OrthoDB" id="9812205at2"/>
<dbReference type="InterPro" id="IPR005651">
    <property type="entry name" value="Trm112-like"/>
</dbReference>
<dbReference type="SUPFAM" id="SSF158997">
    <property type="entry name" value="Trm112p-like"/>
    <property type="match status" value="1"/>
</dbReference>
<dbReference type="HAMAP" id="MF_01187">
    <property type="entry name" value="UPF0434"/>
    <property type="match status" value="1"/>
</dbReference>
<dbReference type="GO" id="GO:0005829">
    <property type="term" value="C:cytosol"/>
    <property type="evidence" value="ECO:0007669"/>
    <property type="project" value="TreeGrafter"/>
</dbReference>
<dbReference type="Pfam" id="PF03966">
    <property type="entry name" value="Trm112p"/>
    <property type="match status" value="1"/>
</dbReference>
<keyword evidence="5" id="KW-1185">Reference proteome</keyword>
<protein>
    <recommendedName>
        <fullName evidence="3">UPF0434 protein D7S89_09305</fullName>
    </recommendedName>
</protein>
<dbReference type="FunFam" id="2.20.25.10:FF:000002">
    <property type="entry name" value="UPF0434 protein YcaR"/>
    <property type="match status" value="1"/>
</dbReference>